<sequence length="134" mass="14431">MLIPHGAVIALVDGEDWQVFRNAGTEATPELTALQTPELVEENFGSGGRHATSSANPSGNQRDEDAHAAAVGEWLNKQVQDHKIEQLVVIATPRTLGELRHYYSKAVQSALLGELSKDLIGRQPADILAALQAK</sequence>
<dbReference type="RefSeq" id="WP_183613484.1">
    <property type="nucleotide sequence ID" value="NZ_JACICY010000005.1"/>
</dbReference>
<keyword evidence="3" id="KW-1185">Reference proteome</keyword>
<gene>
    <name evidence="2" type="ORF">GGQ88_002414</name>
</gene>
<reference evidence="2 3" key="1">
    <citation type="submission" date="2020-08" db="EMBL/GenBank/DDBJ databases">
        <title>Genomic Encyclopedia of Type Strains, Phase IV (KMG-IV): sequencing the most valuable type-strain genomes for metagenomic binning, comparative biology and taxonomic classification.</title>
        <authorList>
            <person name="Goeker M."/>
        </authorList>
    </citation>
    <scope>NUCLEOTIDE SEQUENCE [LARGE SCALE GENOMIC DNA]</scope>
    <source>
        <strain evidence="2 3">DSM 14552</strain>
    </source>
</reference>
<accession>A0A7W5ZZG7</accession>
<proteinExistence type="predicted"/>
<dbReference type="EMBL" id="JACICY010000005">
    <property type="protein sequence ID" value="MBB3861142.1"/>
    <property type="molecule type" value="Genomic_DNA"/>
</dbReference>
<evidence type="ECO:0000256" key="1">
    <source>
        <dbReference type="SAM" id="MobiDB-lite"/>
    </source>
</evidence>
<evidence type="ECO:0000313" key="3">
    <source>
        <dbReference type="Proteomes" id="UP000562395"/>
    </source>
</evidence>
<dbReference type="Proteomes" id="UP000562395">
    <property type="component" value="Unassembled WGS sequence"/>
</dbReference>
<protein>
    <submittedName>
        <fullName evidence="2">Protein required for attachment to host cells</fullName>
    </submittedName>
</protein>
<dbReference type="InterPro" id="IPR041374">
    <property type="entry name" value="BaeRF_family12"/>
</dbReference>
<name>A0A7W5ZZG7_9SPHN</name>
<evidence type="ECO:0000313" key="2">
    <source>
        <dbReference type="EMBL" id="MBB3861142.1"/>
    </source>
</evidence>
<feature type="compositionally biased region" description="Polar residues" evidence="1">
    <location>
        <begin position="51"/>
        <end position="60"/>
    </location>
</feature>
<comment type="caution">
    <text evidence="2">The sequence shown here is derived from an EMBL/GenBank/DDBJ whole genome shotgun (WGS) entry which is preliminary data.</text>
</comment>
<dbReference type="AlphaFoldDB" id="A0A7W5ZZG7"/>
<feature type="region of interest" description="Disordered" evidence="1">
    <location>
        <begin position="41"/>
        <end position="67"/>
    </location>
</feature>
<dbReference type="Pfam" id="PF18856">
    <property type="entry name" value="baeRF_family12"/>
    <property type="match status" value="1"/>
</dbReference>
<organism evidence="2 3">
    <name type="scientific">Novosphingobium hassiacum</name>
    <dbReference type="NCBI Taxonomy" id="173676"/>
    <lineage>
        <taxon>Bacteria</taxon>
        <taxon>Pseudomonadati</taxon>
        <taxon>Pseudomonadota</taxon>
        <taxon>Alphaproteobacteria</taxon>
        <taxon>Sphingomonadales</taxon>
        <taxon>Sphingomonadaceae</taxon>
        <taxon>Novosphingobium</taxon>
    </lineage>
</organism>